<protein>
    <submittedName>
        <fullName evidence="2">Uncharacterized protein</fullName>
    </submittedName>
</protein>
<evidence type="ECO:0000313" key="2">
    <source>
        <dbReference type="EMBL" id="KYD17764.1"/>
    </source>
</evidence>
<dbReference type="STRING" id="301148.B4135_2435"/>
<gene>
    <name evidence="2" type="ORF">B4135_2435</name>
</gene>
<dbReference type="AlphaFoldDB" id="A0A150LZJ7"/>
<dbReference type="EMBL" id="LQYT01000053">
    <property type="protein sequence ID" value="KYD17764.1"/>
    <property type="molecule type" value="Genomic_DNA"/>
</dbReference>
<proteinExistence type="predicted"/>
<comment type="caution">
    <text evidence="2">The sequence shown here is derived from an EMBL/GenBank/DDBJ whole genome shotgun (WGS) entry which is preliminary data.</text>
</comment>
<evidence type="ECO:0000313" key="3">
    <source>
        <dbReference type="Proteomes" id="UP000075683"/>
    </source>
</evidence>
<feature type="region of interest" description="Disordered" evidence="1">
    <location>
        <begin position="55"/>
        <end position="74"/>
    </location>
</feature>
<organism evidence="2 3">
    <name type="scientific">Caldibacillus debilis</name>
    <dbReference type="NCBI Taxonomy" id="301148"/>
    <lineage>
        <taxon>Bacteria</taxon>
        <taxon>Bacillati</taxon>
        <taxon>Bacillota</taxon>
        <taxon>Bacilli</taxon>
        <taxon>Bacillales</taxon>
        <taxon>Bacillaceae</taxon>
        <taxon>Caldibacillus</taxon>
    </lineage>
</organism>
<sequence length="74" mass="7826">MIGKGQRQAAALHFITETEPRNLAEQAVIAAALHFITETAGIRFQPFSLPADGLAGKPGEKSRQVPAFIPSSAP</sequence>
<name>A0A150LZJ7_9BACI</name>
<dbReference type="Proteomes" id="UP000075683">
    <property type="component" value="Unassembled WGS sequence"/>
</dbReference>
<accession>A0A150LZJ7</accession>
<evidence type="ECO:0000256" key="1">
    <source>
        <dbReference type="SAM" id="MobiDB-lite"/>
    </source>
</evidence>
<reference evidence="2 3" key="1">
    <citation type="submission" date="2016-01" db="EMBL/GenBank/DDBJ databases">
        <title>Draft Genome Sequences of Seven Thermophilic Sporeformers Isolated from Foods.</title>
        <authorList>
            <person name="Berendsen E.M."/>
            <person name="Wells-Bennik M.H."/>
            <person name="Krawcyk A.O."/>
            <person name="De Jong A."/>
            <person name="Holsappel S."/>
            <person name="Eijlander R.T."/>
            <person name="Kuipers O.P."/>
        </authorList>
    </citation>
    <scope>NUCLEOTIDE SEQUENCE [LARGE SCALE GENOMIC DNA]</scope>
    <source>
        <strain evidence="2 3">B4135</strain>
    </source>
</reference>